<sequence length="369" mass="39266">MPDKDHAPLPAQTIVVNALGTLDNPNLLLAPGGIDRSKLAYGNSAGAVDERSLADARAAGLSAVNVTLGHVAGSDDPFEATVRDIATWDALIRQNPAALRKVFTATDILDAQAQGQVGVIYGFQNTEMLGGDLDRIRLFADLGVRIIQLTYNGRNHVADGATVADDRGLSPFGVDVITRLQREGVLVDLSHSSTATCLEALDIATRPLAITHSGCRARADHPRNKSDAELRRLAENGGVIGIYSMPYLRTQGQPQAADLISHIEHALEVCGEDHVGIGTDGCVSAIDDMPAYRRHLAAEIETRRQLGIGAPGETAEVVLFLPDLCGVSQFARLAELLAARGHGDARIAKILGGNFVRLFNETLTPRFPA</sequence>
<dbReference type="Proteomes" id="UP001285263">
    <property type="component" value="Unassembled WGS sequence"/>
</dbReference>
<gene>
    <name evidence="1" type="ORF">SNE35_00330</name>
</gene>
<dbReference type="RefSeq" id="WP_320420734.1">
    <property type="nucleotide sequence ID" value="NZ_JAXCLA010000001.1"/>
</dbReference>
<dbReference type="GO" id="GO:0016805">
    <property type="term" value="F:dipeptidase activity"/>
    <property type="evidence" value="ECO:0007669"/>
    <property type="project" value="UniProtKB-KW"/>
</dbReference>
<comment type="caution">
    <text evidence="1">The sequence shown here is derived from an EMBL/GenBank/DDBJ whole genome shotgun (WGS) entry which is preliminary data.</text>
</comment>
<dbReference type="PANTHER" id="PTHR10443">
    <property type="entry name" value="MICROSOMAL DIPEPTIDASE"/>
    <property type="match status" value="1"/>
</dbReference>
<proteinExistence type="predicted"/>
<keyword evidence="2" id="KW-1185">Reference proteome</keyword>
<reference evidence="1 2" key="1">
    <citation type="submission" date="2023-11" db="EMBL/GenBank/DDBJ databases">
        <title>Paucibacter sp. nov., isolated from fresh soil in Korea.</title>
        <authorList>
            <person name="Le N.T.T."/>
        </authorList>
    </citation>
    <scope>NUCLEOTIDE SEQUENCE [LARGE SCALE GENOMIC DNA]</scope>
    <source>
        <strain evidence="1 2">R3-3</strain>
    </source>
</reference>
<dbReference type="InterPro" id="IPR032466">
    <property type="entry name" value="Metal_Hydrolase"/>
</dbReference>
<keyword evidence="1" id="KW-0378">Hydrolase</keyword>
<dbReference type="InterPro" id="IPR008257">
    <property type="entry name" value="Pept_M19"/>
</dbReference>
<organism evidence="1 2">
    <name type="scientific">Roseateles agri</name>
    <dbReference type="NCBI Taxonomy" id="3098619"/>
    <lineage>
        <taxon>Bacteria</taxon>
        <taxon>Pseudomonadati</taxon>
        <taxon>Pseudomonadota</taxon>
        <taxon>Betaproteobacteria</taxon>
        <taxon>Burkholderiales</taxon>
        <taxon>Sphaerotilaceae</taxon>
        <taxon>Roseateles</taxon>
    </lineage>
</organism>
<dbReference type="SUPFAM" id="SSF51556">
    <property type="entry name" value="Metallo-dependent hydrolases"/>
    <property type="match status" value="1"/>
</dbReference>
<dbReference type="Pfam" id="PF01244">
    <property type="entry name" value="Peptidase_M19"/>
    <property type="match status" value="1"/>
</dbReference>
<dbReference type="EMBL" id="JAXCLA010000001">
    <property type="protein sequence ID" value="MDY0742924.1"/>
    <property type="molecule type" value="Genomic_DNA"/>
</dbReference>
<evidence type="ECO:0000313" key="1">
    <source>
        <dbReference type="EMBL" id="MDY0742924.1"/>
    </source>
</evidence>
<dbReference type="Gene3D" id="3.20.20.140">
    <property type="entry name" value="Metal-dependent hydrolases"/>
    <property type="match status" value="1"/>
</dbReference>
<dbReference type="PANTHER" id="PTHR10443:SF12">
    <property type="entry name" value="DIPEPTIDASE"/>
    <property type="match status" value="1"/>
</dbReference>
<accession>A0ABU5D9H3</accession>
<dbReference type="EC" id="3.4.13.-" evidence="1"/>
<dbReference type="PROSITE" id="PS51365">
    <property type="entry name" value="RENAL_DIPEPTIDASE_2"/>
    <property type="match status" value="1"/>
</dbReference>
<name>A0ABU5D9H3_9BURK</name>
<keyword evidence="1" id="KW-0224">Dipeptidase</keyword>
<evidence type="ECO:0000313" key="2">
    <source>
        <dbReference type="Proteomes" id="UP001285263"/>
    </source>
</evidence>
<keyword evidence="1" id="KW-0645">Protease</keyword>
<protein>
    <submittedName>
        <fullName evidence="1">Membrane dipeptidase</fullName>
        <ecNumber evidence="1">3.4.13.-</ecNumber>
    </submittedName>
</protein>